<dbReference type="GO" id="GO:0003824">
    <property type="term" value="F:catalytic activity"/>
    <property type="evidence" value="ECO:0007669"/>
    <property type="project" value="InterPro"/>
</dbReference>
<feature type="domain" description="Endonuclease/exonuclease/phosphatase" evidence="1">
    <location>
        <begin position="5"/>
        <end position="220"/>
    </location>
</feature>
<proteinExistence type="predicted"/>
<reference evidence="2 3" key="1">
    <citation type="journal article" date="2023" name="G3 (Bethesda)">
        <title>A chromosome-length genome assembly and annotation of blackberry (Rubus argutus, cv. 'Hillquist').</title>
        <authorList>
            <person name="Bruna T."/>
            <person name="Aryal R."/>
            <person name="Dudchenko O."/>
            <person name="Sargent D.J."/>
            <person name="Mead D."/>
            <person name="Buti M."/>
            <person name="Cavallini A."/>
            <person name="Hytonen T."/>
            <person name="Andres J."/>
            <person name="Pham M."/>
            <person name="Weisz D."/>
            <person name="Mascagni F."/>
            <person name="Usai G."/>
            <person name="Natali L."/>
            <person name="Bassil N."/>
            <person name="Fernandez G.E."/>
            <person name="Lomsadze A."/>
            <person name="Armour M."/>
            <person name="Olukolu B."/>
            <person name="Poorten T."/>
            <person name="Britton C."/>
            <person name="Davik J."/>
            <person name="Ashrafi H."/>
            <person name="Aiden E.L."/>
            <person name="Borodovsky M."/>
            <person name="Worthington M."/>
        </authorList>
    </citation>
    <scope>NUCLEOTIDE SEQUENCE [LARGE SCALE GENOMIC DNA]</scope>
    <source>
        <strain evidence="2">PI 553951</strain>
    </source>
</reference>
<dbReference type="PANTHER" id="PTHR35218">
    <property type="entry name" value="RNASE H DOMAIN-CONTAINING PROTEIN"/>
    <property type="match status" value="1"/>
</dbReference>
<organism evidence="2 3">
    <name type="scientific">Rubus argutus</name>
    <name type="common">Southern blackberry</name>
    <dbReference type="NCBI Taxonomy" id="59490"/>
    <lineage>
        <taxon>Eukaryota</taxon>
        <taxon>Viridiplantae</taxon>
        <taxon>Streptophyta</taxon>
        <taxon>Embryophyta</taxon>
        <taxon>Tracheophyta</taxon>
        <taxon>Spermatophyta</taxon>
        <taxon>Magnoliopsida</taxon>
        <taxon>eudicotyledons</taxon>
        <taxon>Gunneridae</taxon>
        <taxon>Pentapetalae</taxon>
        <taxon>rosids</taxon>
        <taxon>fabids</taxon>
        <taxon>Rosales</taxon>
        <taxon>Rosaceae</taxon>
        <taxon>Rosoideae</taxon>
        <taxon>Rosoideae incertae sedis</taxon>
        <taxon>Rubus</taxon>
    </lineage>
</organism>
<protein>
    <recommendedName>
        <fullName evidence="1">Endonuclease/exonuclease/phosphatase domain-containing protein</fullName>
    </recommendedName>
</protein>
<dbReference type="InterPro" id="IPR005135">
    <property type="entry name" value="Endo/exonuclease/phosphatase"/>
</dbReference>
<name>A0AAW1XN23_RUBAR</name>
<accession>A0AAW1XN23</accession>
<dbReference type="SUPFAM" id="SSF56219">
    <property type="entry name" value="DNase I-like"/>
    <property type="match status" value="1"/>
</dbReference>
<gene>
    <name evidence="2" type="ORF">M0R45_013825</name>
</gene>
<dbReference type="PANTHER" id="PTHR35218:SF9">
    <property type="entry name" value="ENDONUCLEASE_EXONUCLEASE_PHOSPHATASE DOMAIN-CONTAINING PROTEIN"/>
    <property type="match status" value="1"/>
</dbReference>
<evidence type="ECO:0000313" key="2">
    <source>
        <dbReference type="EMBL" id="KAK9937007.1"/>
    </source>
</evidence>
<comment type="caution">
    <text evidence="2">The sequence shown here is derived from an EMBL/GenBank/DDBJ whole genome shotgun (WGS) entry which is preliminary data.</text>
</comment>
<dbReference type="Pfam" id="PF03372">
    <property type="entry name" value="Exo_endo_phos"/>
    <property type="match status" value="1"/>
</dbReference>
<evidence type="ECO:0000259" key="1">
    <source>
        <dbReference type="Pfam" id="PF03372"/>
    </source>
</evidence>
<dbReference type="Gene3D" id="3.60.10.10">
    <property type="entry name" value="Endonuclease/exonuclease/phosphatase"/>
    <property type="match status" value="1"/>
</dbReference>
<sequence>MFKIMCWNVRGAGGKNFRNSISDLIKMNHLDVVVICEPKVSFCDKQRKFFKNLGFPDAEISKANGFSGGIWLLWDKRKIDIYFIDNNVQAITVKITGPLSHPWIFSALYASPTATIRNTLWDYLDGLSSSLNLPWMIAGDFNELICCADRNFGPVIRNGGRLKDWIHRKALIDMGFIGSKFTWTNNRIKERLDRAFCNDEWRMLYPEAFVQHLPRMKSDHCPIIIQLFSNTSLNRLACPFRFQAMWLQHADFSNLVSNTWKNCSGNFLAKTKTLTAALKNWNDNVFGNIFKRKRKLLNRLAGIQNCMDRGTNPFLLNLEAGIIKEYEELRDQEAIFWHQKSRDQWLKDGDRNTKFFHLTTLIQRRRNKIEGLFDDNDVWTTDCTSMKTIAINYFSRLFTFEASLDTLFHIPNLFPDLEAQKISWIQRPLSRAEVNMAMFSIGGTKTPGPDGYPAIFYQKHWGIYGDKIFQIVNEAFNSGVVPAGLNHTLITLIPKTT</sequence>
<keyword evidence="3" id="KW-1185">Reference proteome</keyword>
<dbReference type="EMBL" id="JBEDUW010000003">
    <property type="protein sequence ID" value="KAK9937007.1"/>
    <property type="molecule type" value="Genomic_DNA"/>
</dbReference>
<dbReference type="Proteomes" id="UP001457282">
    <property type="component" value="Unassembled WGS sequence"/>
</dbReference>
<evidence type="ECO:0000313" key="3">
    <source>
        <dbReference type="Proteomes" id="UP001457282"/>
    </source>
</evidence>
<dbReference type="AlphaFoldDB" id="A0AAW1XN23"/>
<dbReference type="InterPro" id="IPR036691">
    <property type="entry name" value="Endo/exonu/phosph_ase_sf"/>
</dbReference>